<evidence type="ECO:0000313" key="1">
    <source>
        <dbReference type="EMBL" id="GAA5143054.1"/>
    </source>
</evidence>
<name>A0ABP9PA55_9ACTN</name>
<organism evidence="1 2">
    <name type="scientific">Nocardioides marinquilinus</name>
    <dbReference type="NCBI Taxonomy" id="1210400"/>
    <lineage>
        <taxon>Bacteria</taxon>
        <taxon>Bacillati</taxon>
        <taxon>Actinomycetota</taxon>
        <taxon>Actinomycetes</taxon>
        <taxon>Propionibacteriales</taxon>
        <taxon>Nocardioidaceae</taxon>
        <taxon>Nocardioides</taxon>
    </lineage>
</organism>
<dbReference type="RefSeq" id="WP_345454683.1">
    <property type="nucleotide sequence ID" value="NZ_BAABKG010000001.1"/>
</dbReference>
<protein>
    <submittedName>
        <fullName evidence="1">Uncharacterized protein</fullName>
    </submittedName>
</protein>
<keyword evidence="2" id="KW-1185">Reference proteome</keyword>
<proteinExistence type="predicted"/>
<gene>
    <name evidence="1" type="ORF">GCM10023340_07630</name>
</gene>
<dbReference type="Proteomes" id="UP001500221">
    <property type="component" value="Unassembled WGS sequence"/>
</dbReference>
<dbReference type="EMBL" id="BAABKG010000001">
    <property type="protein sequence ID" value="GAA5143054.1"/>
    <property type="molecule type" value="Genomic_DNA"/>
</dbReference>
<accession>A0ABP9PA55</accession>
<sequence length="76" mass="8144">MPVTEGGLRRSRTSWEELLALPDDVRAEWVDGAVVVSPPRLLTALPELLMVTEVGLLLPGERLRAPDPLPPGPGAP</sequence>
<evidence type="ECO:0000313" key="2">
    <source>
        <dbReference type="Proteomes" id="UP001500221"/>
    </source>
</evidence>
<reference evidence="2" key="1">
    <citation type="journal article" date="2019" name="Int. J. Syst. Evol. Microbiol.">
        <title>The Global Catalogue of Microorganisms (GCM) 10K type strain sequencing project: providing services to taxonomists for standard genome sequencing and annotation.</title>
        <authorList>
            <consortium name="The Broad Institute Genomics Platform"/>
            <consortium name="The Broad Institute Genome Sequencing Center for Infectious Disease"/>
            <person name="Wu L."/>
            <person name="Ma J."/>
        </authorList>
    </citation>
    <scope>NUCLEOTIDE SEQUENCE [LARGE SCALE GENOMIC DNA]</scope>
    <source>
        <strain evidence="2">JCM 18459</strain>
    </source>
</reference>
<comment type="caution">
    <text evidence="1">The sequence shown here is derived from an EMBL/GenBank/DDBJ whole genome shotgun (WGS) entry which is preliminary data.</text>
</comment>